<dbReference type="Gene3D" id="2.60.40.10">
    <property type="entry name" value="Immunoglobulins"/>
    <property type="match status" value="1"/>
</dbReference>
<evidence type="ECO:0000313" key="5">
    <source>
        <dbReference type="Proteomes" id="UP000024942"/>
    </source>
</evidence>
<dbReference type="PANTHER" id="PTHR42715">
    <property type="entry name" value="BETA-GLUCOSIDASE"/>
    <property type="match status" value="1"/>
</dbReference>
<dbReference type="EMBL" id="ARYL01000026">
    <property type="protein sequence ID" value="KDA01521.1"/>
    <property type="molecule type" value="Genomic_DNA"/>
</dbReference>
<organism evidence="4 5">
    <name type="scientific">Hyphomonas oceanitis SCH89</name>
    <dbReference type="NCBI Taxonomy" id="1280953"/>
    <lineage>
        <taxon>Bacteria</taxon>
        <taxon>Pseudomonadati</taxon>
        <taxon>Pseudomonadota</taxon>
        <taxon>Alphaproteobacteria</taxon>
        <taxon>Hyphomonadales</taxon>
        <taxon>Hyphomonadaceae</taxon>
        <taxon>Hyphomonas</taxon>
    </lineage>
</organism>
<dbReference type="InterPro" id="IPR002772">
    <property type="entry name" value="Glyco_hydro_3_C"/>
</dbReference>
<comment type="similarity">
    <text evidence="1">Belongs to the glycosyl hydrolase 3 family.</text>
</comment>
<dbReference type="SMART" id="SM01217">
    <property type="entry name" value="Fn3_like"/>
    <property type="match status" value="1"/>
</dbReference>
<dbReference type="GO" id="GO:0008422">
    <property type="term" value="F:beta-glucosidase activity"/>
    <property type="evidence" value="ECO:0007669"/>
    <property type="project" value="TreeGrafter"/>
</dbReference>
<dbReference type="InterPro" id="IPR001764">
    <property type="entry name" value="Glyco_hydro_3_N"/>
</dbReference>
<proteinExistence type="inferred from homology"/>
<dbReference type="InterPro" id="IPR050288">
    <property type="entry name" value="Cellulose_deg_GH3"/>
</dbReference>
<name>A0A059G3Z4_9PROT</name>
<reference evidence="4 5" key="1">
    <citation type="journal article" date="2014" name="Antonie Van Leeuwenhoek">
        <title>Hyphomonas beringensis sp. nov. and Hyphomonas chukchiensis sp. nov., isolated from surface seawater of the Bering Sea and Chukchi Sea.</title>
        <authorList>
            <person name="Li C."/>
            <person name="Lai Q."/>
            <person name="Li G."/>
            <person name="Dong C."/>
            <person name="Wang J."/>
            <person name="Liao Y."/>
            <person name="Shao Z."/>
        </authorList>
    </citation>
    <scope>NUCLEOTIDE SEQUENCE [LARGE SCALE GENOMIC DNA]</scope>
    <source>
        <strain evidence="4 5">SCH89</strain>
    </source>
</reference>
<dbReference type="SUPFAM" id="SSF52279">
    <property type="entry name" value="Beta-D-glucan exohydrolase, C-terminal domain"/>
    <property type="match status" value="1"/>
</dbReference>
<comment type="caution">
    <text evidence="4">The sequence shown here is derived from an EMBL/GenBank/DDBJ whole genome shotgun (WGS) entry which is preliminary data.</text>
</comment>
<dbReference type="eggNOG" id="COG1472">
    <property type="taxonomic scope" value="Bacteria"/>
</dbReference>
<dbReference type="PATRIC" id="fig|1280953.3.peg.3056"/>
<dbReference type="InterPro" id="IPR026891">
    <property type="entry name" value="Fn3-like"/>
</dbReference>
<keyword evidence="5" id="KW-1185">Reference proteome</keyword>
<dbReference type="Gene3D" id="3.40.50.1700">
    <property type="entry name" value="Glycoside hydrolase family 3 C-terminal domain"/>
    <property type="match status" value="1"/>
</dbReference>
<dbReference type="PRINTS" id="PR00133">
    <property type="entry name" value="GLHYDRLASE3"/>
</dbReference>
<dbReference type="InterPro" id="IPR017853">
    <property type="entry name" value="GH"/>
</dbReference>
<evidence type="ECO:0000313" key="4">
    <source>
        <dbReference type="EMBL" id="KDA01521.1"/>
    </source>
</evidence>
<evidence type="ECO:0000256" key="2">
    <source>
        <dbReference type="ARBA" id="ARBA00022801"/>
    </source>
</evidence>
<dbReference type="PANTHER" id="PTHR42715:SF3">
    <property type="entry name" value="BETA-GLUCOSIDASE B-RELATED"/>
    <property type="match status" value="1"/>
</dbReference>
<dbReference type="AlphaFoldDB" id="A0A059G3Z4"/>
<evidence type="ECO:0000259" key="3">
    <source>
        <dbReference type="SMART" id="SM01217"/>
    </source>
</evidence>
<dbReference type="Pfam" id="PF01915">
    <property type="entry name" value="Glyco_hydro_3_C"/>
    <property type="match status" value="1"/>
</dbReference>
<dbReference type="InterPro" id="IPR036962">
    <property type="entry name" value="Glyco_hydro_3_N_sf"/>
</dbReference>
<sequence length="711" mass="77920">MPSDSHWRESPAHAMDIDAIVTELTLEEKIAMMSGSGFYRIHTESKKWGAKPYPAGAANERLGIEGFKFSDGPRGVIVGHSTCFPCSMARGATFDRDLEWRVGEVMAIEARAQGVNLLGQVCVNLLRHPAWGRAQETYGEDSYHLGEMGAALSSGTQHHNVISTVKHFALNSLENTRFELDVRVSERTLREVYLPHFRKIIEAGCLSVMSAYNKINGTYCGQNAYLLTDILRREWGFEGFVHSDWVLGVYSPHGAEAGLDIENPEPAWYGEKLLKAVREGAIDEAVVNQAVRRMLQTLKVIEETADPRESYPASLVACDVHTGLACEVAEKSAVLLKNTGTLPLDRTTIQNLGVFGRLANFENTGDRGSSRVSPPYIVTPLEGLTACLGSEQVTFAGDESAPQVAGLASRSFDAAIVVVGYTAAEEGEFIPQDINLGQDDIPESLAAILDGARGRNDSPAIGGDRTSLSLPADQIDLICNIARENPQTIVVIVAGSAVMVEEWIDDVPAALQTFYAGMEGGAALARLLFGDVSPSGRLPFSVVRDATDYPLFDGTAITLDYGYWHGYALLQRQDREPRFPFGYGLTYSTFAYSDLRSQRVLDGGLEAFVTVVNTGNRRAIDTPQLYIGWPGKAAERPRLSLRGFDRVELGPGESRQVRFRVEPRDLAWYDPEASTWKIESGSHKIVIARSANDPENLCVEVEFEEETCLGR</sequence>
<dbReference type="InterPro" id="IPR013783">
    <property type="entry name" value="Ig-like_fold"/>
</dbReference>
<feature type="domain" description="Fibronectin type III-like" evidence="3">
    <location>
        <begin position="621"/>
        <end position="691"/>
    </location>
</feature>
<dbReference type="SUPFAM" id="SSF51445">
    <property type="entry name" value="(Trans)glycosidases"/>
    <property type="match status" value="1"/>
</dbReference>
<accession>A0A059G3Z4</accession>
<dbReference type="Pfam" id="PF14310">
    <property type="entry name" value="Fn3-like"/>
    <property type="match status" value="1"/>
</dbReference>
<dbReference type="Pfam" id="PF00933">
    <property type="entry name" value="Glyco_hydro_3"/>
    <property type="match status" value="1"/>
</dbReference>
<dbReference type="STRING" id="1280953.HOC_15217"/>
<dbReference type="Proteomes" id="UP000024942">
    <property type="component" value="Unassembled WGS sequence"/>
</dbReference>
<evidence type="ECO:0000256" key="1">
    <source>
        <dbReference type="ARBA" id="ARBA00005336"/>
    </source>
</evidence>
<keyword evidence="2 4" id="KW-0378">Hydrolase</keyword>
<dbReference type="Gene3D" id="3.20.20.300">
    <property type="entry name" value="Glycoside hydrolase, family 3, N-terminal domain"/>
    <property type="match status" value="1"/>
</dbReference>
<dbReference type="GO" id="GO:0009251">
    <property type="term" value="P:glucan catabolic process"/>
    <property type="evidence" value="ECO:0007669"/>
    <property type="project" value="TreeGrafter"/>
</dbReference>
<dbReference type="InterPro" id="IPR036881">
    <property type="entry name" value="Glyco_hydro_3_C_sf"/>
</dbReference>
<protein>
    <submittedName>
        <fullName evidence="4">Beta-glucosidase-like glycosyl hydrolase</fullName>
    </submittedName>
</protein>
<gene>
    <name evidence="4" type="ORF">HOC_15217</name>
</gene>